<organism evidence="1 2">
    <name type="scientific">Trachymyrmex cornetzi</name>
    <dbReference type="NCBI Taxonomy" id="471704"/>
    <lineage>
        <taxon>Eukaryota</taxon>
        <taxon>Metazoa</taxon>
        <taxon>Ecdysozoa</taxon>
        <taxon>Arthropoda</taxon>
        <taxon>Hexapoda</taxon>
        <taxon>Insecta</taxon>
        <taxon>Pterygota</taxon>
        <taxon>Neoptera</taxon>
        <taxon>Endopterygota</taxon>
        <taxon>Hymenoptera</taxon>
        <taxon>Apocrita</taxon>
        <taxon>Aculeata</taxon>
        <taxon>Formicoidea</taxon>
        <taxon>Formicidae</taxon>
        <taxon>Myrmicinae</taxon>
        <taxon>Trachymyrmex</taxon>
    </lineage>
</organism>
<keyword evidence="2" id="KW-1185">Reference proteome</keyword>
<dbReference type="EMBL" id="KQ980767">
    <property type="protein sequence ID" value="KYN13303.1"/>
    <property type="molecule type" value="Genomic_DNA"/>
</dbReference>
<sequence length="54" mass="6328">MYYECRRHYNPILNVKAAFNFIESFIYDINVNLSNTVSSLHINICNVDVEKSTN</sequence>
<gene>
    <name evidence="1" type="ORF">ALC57_14504</name>
</gene>
<name>A0A151IYA8_9HYME</name>
<accession>A0A151IYA8</accession>
<evidence type="ECO:0000313" key="2">
    <source>
        <dbReference type="Proteomes" id="UP000078492"/>
    </source>
</evidence>
<protein>
    <submittedName>
        <fullName evidence="1">Uncharacterized protein</fullName>
    </submittedName>
</protein>
<reference evidence="1 2" key="1">
    <citation type="submission" date="2015-09" db="EMBL/GenBank/DDBJ databases">
        <title>Trachymyrmex cornetzi WGS genome.</title>
        <authorList>
            <person name="Nygaard S."/>
            <person name="Hu H."/>
            <person name="Boomsma J."/>
            <person name="Zhang G."/>
        </authorList>
    </citation>
    <scope>NUCLEOTIDE SEQUENCE [LARGE SCALE GENOMIC DNA]</scope>
    <source>
        <strain evidence="1">Tcor2-1</strain>
        <tissue evidence="1">Whole body</tissue>
    </source>
</reference>
<dbReference type="AlphaFoldDB" id="A0A151IYA8"/>
<proteinExistence type="predicted"/>
<evidence type="ECO:0000313" key="1">
    <source>
        <dbReference type="EMBL" id="KYN13303.1"/>
    </source>
</evidence>
<dbReference type="Proteomes" id="UP000078492">
    <property type="component" value="Unassembled WGS sequence"/>
</dbReference>